<dbReference type="AlphaFoldDB" id="A0A1L1PA61"/>
<dbReference type="Pfam" id="PF13468">
    <property type="entry name" value="Glyoxalase_3"/>
    <property type="match status" value="1"/>
</dbReference>
<reference evidence="3" key="2">
    <citation type="submission" date="2014-11" db="EMBL/GenBank/DDBJ databases">
        <title>Draft genome sequence of Hydrogenophaga intermedia S1.</title>
        <authorList>
            <person name="Gan H.M."/>
            <person name="Chew T.H."/>
            <person name="Stolz A."/>
        </authorList>
    </citation>
    <scope>NUCLEOTIDE SEQUENCE [LARGE SCALE GENOMIC DNA]</scope>
    <source>
        <strain evidence="3">S1</strain>
    </source>
</reference>
<name>A0A1L1PA61_HYDIT</name>
<dbReference type="Proteomes" id="UP000028878">
    <property type="component" value="Unassembled WGS sequence"/>
</dbReference>
<sequence length="225" mass="24269">MNAAFDHLVVAAATLAEGVNWCETTLGCTPAPGGAHALFGTHNRLLRLDGAERTYLELLAINPAARPTRAAPLKRWFDLDDPSLRERLRVHGPQPIHWVARVDDIEAARAVWLAQGIDPGPVLTASRETPRGLLQWRITVRDDGARHFDGLLPTLIQWGGIHPVATLPPSGLQLRELSLSHPRTAALNAALAAIGLPGLRAREAEASLGVHLHNGRQALHLSATP</sequence>
<feature type="domain" description="Glyoxalase-like" evidence="1">
    <location>
        <begin position="5"/>
        <end position="193"/>
    </location>
</feature>
<dbReference type="InterPro" id="IPR025870">
    <property type="entry name" value="Glyoxalase-like_dom"/>
</dbReference>
<dbReference type="Gene3D" id="3.10.180.10">
    <property type="entry name" value="2,3-Dihydroxybiphenyl 1,2-Dioxygenase, domain 1"/>
    <property type="match status" value="1"/>
</dbReference>
<protein>
    <submittedName>
        <fullName evidence="2">Glyoxalase-like domain-containing protein</fullName>
    </submittedName>
</protein>
<evidence type="ECO:0000259" key="1">
    <source>
        <dbReference type="Pfam" id="PF13468"/>
    </source>
</evidence>
<dbReference type="EMBL" id="CCAE010000006">
    <property type="protein sequence ID" value="CDN86808.1"/>
    <property type="molecule type" value="Genomic_DNA"/>
</dbReference>
<organism evidence="2 3">
    <name type="scientific">Hydrogenophaga intermedia</name>
    <dbReference type="NCBI Taxonomy" id="65786"/>
    <lineage>
        <taxon>Bacteria</taxon>
        <taxon>Pseudomonadati</taxon>
        <taxon>Pseudomonadota</taxon>
        <taxon>Betaproteobacteria</taxon>
        <taxon>Burkholderiales</taxon>
        <taxon>Comamonadaceae</taxon>
        <taxon>Hydrogenophaga</taxon>
    </lineage>
</organism>
<proteinExistence type="predicted"/>
<dbReference type="SUPFAM" id="SSF54593">
    <property type="entry name" value="Glyoxalase/Bleomycin resistance protein/Dihydroxybiphenyl dioxygenase"/>
    <property type="match status" value="1"/>
</dbReference>
<gene>
    <name evidence="2" type="ORF">BN948_01221</name>
</gene>
<dbReference type="RefSeq" id="WP_009515389.1">
    <property type="nucleotide sequence ID" value="NZ_CCAE010000006.1"/>
</dbReference>
<reference evidence="3" key="1">
    <citation type="submission" date="2014-02" db="EMBL/GenBank/DDBJ databases">
        <authorList>
            <person name="Gan H."/>
        </authorList>
    </citation>
    <scope>NUCLEOTIDE SEQUENCE [LARGE SCALE GENOMIC DNA]</scope>
    <source>
        <strain evidence="3">S1</strain>
    </source>
</reference>
<evidence type="ECO:0000313" key="3">
    <source>
        <dbReference type="Proteomes" id="UP000028878"/>
    </source>
</evidence>
<evidence type="ECO:0000313" key="2">
    <source>
        <dbReference type="EMBL" id="CDN86808.1"/>
    </source>
</evidence>
<dbReference type="InterPro" id="IPR029068">
    <property type="entry name" value="Glyas_Bleomycin-R_OHBP_Dase"/>
</dbReference>
<accession>A0A1L1PA61</accession>
<keyword evidence="3" id="KW-1185">Reference proteome</keyword>